<evidence type="ECO:0000313" key="10">
    <source>
        <dbReference type="Proteomes" id="UP000232806"/>
    </source>
</evidence>
<dbReference type="InterPro" id="IPR052162">
    <property type="entry name" value="Sensor_kinase/Photoreceptor"/>
</dbReference>
<dbReference type="SMART" id="SM00086">
    <property type="entry name" value="PAC"/>
    <property type="match status" value="3"/>
</dbReference>
<dbReference type="InterPro" id="IPR003661">
    <property type="entry name" value="HisK_dim/P_dom"/>
</dbReference>
<protein>
    <recommendedName>
        <fullName evidence="2">histidine kinase</fullName>
        <ecNumber evidence="2">2.7.13.3</ecNumber>
    </recommendedName>
</protein>
<dbReference type="SUPFAM" id="SSF55874">
    <property type="entry name" value="ATPase domain of HSP90 chaperone/DNA topoisomerase II/histidine kinase"/>
    <property type="match status" value="1"/>
</dbReference>
<feature type="domain" description="PAS" evidence="7">
    <location>
        <begin position="413"/>
        <end position="464"/>
    </location>
</feature>
<dbReference type="InterPro" id="IPR003594">
    <property type="entry name" value="HATPase_dom"/>
</dbReference>
<dbReference type="InterPro" id="IPR035965">
    <property type="entry name" value="PAS-like_dom_sf"/>
</dbReference>
<dbReference type="PROSITE" id="PS50112">
    <property type="entry name" value="PAS"/>
    <property type="match status" value="4"/>
</dbReference>
<accession>A0A2H4VDM4</accession>
<dbReference type="GO" id="GO:0000155">
    <property type="term" value="F:phosphorelay sensor kinase activity"/>
    <property type="evidence" value="ECO:0007669"/>
    <property type="project" value="InterPro"/>
</dbReference>
<dbReference type="InterPro" id="IPR013656">
    <property type="entry name" value="PAS_4"/>
</dbReference>
<dbReference type="PROSITE" id="PS50113">
    <property type="entry name" value="PAC"/>
    <property type="match status" value="4"/>
</dbReference>
<evidence type="ECO:0000313" key="9">
    <source>
        <dbReference type="EMBL" id="AUB56171.1"/>
    </source>
</evidence>
<dbReference type="InterPro" id="IPR001610">
    <property type="entry name" value="PAC"/>
</dbReference>
<dbReference type="SMART" id="SM00387">
    <property type="entry name" value="HATPase_c"/>
    <property type="match status" value="1"/>
</dbReference>
<sequence length="903" mass="104109">MTGDHHLNKSSPGLIGLDAIINCSPLPQFVIDSDHKVVYWNRALEEYSKLNATDILGTDNHWKAFYNSKRPCMVDLLVDEDIDGLAYWFLDNYKMSELVEGAYEGEHFSPHMGKGGKYLHFTASAIKDHEGNIIGGLESFEDITQRKIAENDLQESEEKFRSLVENLNVGVYRNTVDLGGYFIQVNQAFARMFGYESTSEIMETKVIDFFLDPSERITFLEDLKKEGSIIDRELHLKKKDNTPIWVSVSAKAHYNEHGTIEWVDGIIEDINHRKISEEALIKSEERYRSIVENINDGFCIHDFEGNILDCNENFALMLGSVPEEIIGTNLDEFSSNTMMLEKNNVTGELKKTGIVEFDADLLKKDGNRCYYNIKSSIVSGKNGDKVHSFIRDVTKRREMEEILHESEIKSQKRLAEIEAIYNSAPIGLCVLDRNLRFVRINDRMAKINGFPPEEHIGKTLQEIVPDLAEQGEIVAKEVFETKKKVMGREFNGITPAKPGVLRTWIEQWYPVKDSSNQIIGINVAVLEITDIKRADKALKKSEEKLRLAIEGADAVMWFWNLEKDVFEWTDRYINIFGTNPDPEMSYDDFLKSVHPEDREKVKNATQRVMQYGEDFKVELRTIWPDRSIHWVYSLGRLFYDFQGKPKEMIGIAIDITPSKLAEQELQETLKQLKRSNAELEQFAYVASHDLQEPLRMITSFLQLLQRRYENQIDSDANEFIQFAVDGAARMQELVNDLLTYSRIGRKTGKFEYVNTEDILKQITFDSRLLIEENNAHINYDSLPLVWADYTQMVQVFQNLISNSIKYNEQENPTINISAEKKINDWVFKVEDNGIGIDPKHRVHVFKIFQRLHGRDEYDGTGIGLAIVKRIVEQHGGMIWYESKPGEGSIFYFSIPQGDEKYEI</sequence>
<dbReference type="Gene3D" id="3.30.450.20">
    <property type="entry name" value="PAS domain"/>
    <property type="match status" value="5"/>
</dbReference>
<evidence type="ECO:0000256" key="1">
    <source>
        <dbReference type="ARBA" id="ARBA00000085"/>
    </source>
</evidence>
<keyword evidence="3" id="KW-0597">Phosphoprotein</keyword>
<dbReference type="CDD" id="cd00130">
    <property type="entry name" value="PAS"/>
    <property type="match status" value="4"/>
</dbReference>
<feature type="domain" description="PAC" evidence="8">
    <location>
        <begin position="230"/>
        <end position="282"/>
    </location>
</feature>
<evidence type="ECO:0000256" key="3">
    <source>
        <dbReference type="ARBA" id="ARBA00022553"/>
    </source>
</evidence>
<dbReference type="SMART" id="SM00091">
    <property type="entry name" value="PAS"/>
    <property type="match status" value="5"/>
</dbReference>
<dbReference type="NCBIfam" id="TIGR00229">
    <property type="entry name" value="sensory_box"/>
    <property type="match status" value="4"/>
</dbReference>
<dbReference type="FunFam" id="3.30.565.10:FF:000006">
    <property type="entry name" value="Sensor histidine kinase WalK"/>
    <property type="match status" value="1"/>
</dbReference>
<dbReference type="CDD" id="cd00082">
    <property type="entry name" value="HisKA"/>
    <property type="match status" value="1"/>
</dbReference>
<feature type="domain" description="PAS" evidence="7">
    <location>
        <begin position="541"/>
        <end position="612"/>
    </location>
</feature>
<dbReference type="PRINTS" id="PR00344">
    <property type="entry name" value="BCTRLSENSOR"/>
</dbReference>
<evidence type="ECO:0000256" key="2">
    <source>
        <dbReference type="ARBA" id="ARBA00012438"/>
    </source>
</evidence>
<proteinExistence type="predicted"/>
<gene>
    <name evidence="9" type="ORF">BK007_09230</name>
</gene>
<dbReference type="Pfam" id="PF13426">
    <property type="entry name" value="PAS_9"/>
    <property type="match status" value="3"/>
</dbReference>
<dbReference type="InterPro" id="IPR000700">
    <property type="entry name" value="PAS-assoc_C"/>
</dbReference>
<feature type="domain" description="PAS" evidence="7">
    <location>
        <begin position="283"/>
        <end position="330"/>
    </location>
</feature>
<dbReference type="InterPro" id="IPR005467">
    <property type="entry name" value="His_kinase_dom"/>
</dbReference>
<evidence type="ECO:0000259" key="6">
    <source>
        <dbReference type="PROSITE" id="PS50109"/>
    </source>
</evidence>
<reference evidence="9 10" key="1">
    <citation type="submission" date="2016-10" db="EMBL/GenBank/DDBJ databases">
        <title>Comparative genomics between deep and shallow subseafloor isolates.</title>
        <authorList>
            <person name="Ishii S."/>
            <person name="Miller J.R."/>
            <person name="Sutton G."/>
            <person name="Suzuki S."/>
            <person name="Methe B."/>
            <person name="Inagaki F."/>
            <person name="Imachi H."/>
        </authorList>
    </citation>
    <scope>NUCLEOTIDE SEQUENCE [LARGE SCALE GENOMIC DNA]</scope>
    <source>
        <strain evidence="9 10">MO-MB1</strain>
    </source>
</reference>
<dbReference type="Pfam" id="PF08447">
    <property type="entry name" value="PAS_3"/>
    <property type="match status" value="1"/>
</dbReference>
<dbReference type="Pfam" id="PF00512">
    <property type="entry name" value="HisKA"/>
    <property type="match status" value="1"/>
</dbReference>
<feature type="domain" description="Histidine kinase" evidence="6">
    <location>
        <begin position="685"/>
        <end position="898"/>
    </location>
</feature>
<feature type="domain" description="PAC" evidence="8">
    <location>
        <begin position="615"/>
        <end position="667"/>
    </location>
</feature>
<feature type="domain" description="PAC" evidence="8">
    <location>
        <begin position="103"/>
        <end position="155"/>
    </location>
</feature>
<dbReference type="SMART" id="SM00388">
    <property type="entry name" value="HisKA"/>
    <property type="match status" value="1"/>
</dbReference>
<dbReference type="PROSITE" id="PS50109">
    <property type="entry name" value="HIS_KIN"/>
    <property type="match status" value="1"/>
</dbReference>
<dbReference type="InterPro" id="IPR000014">
    <property type="entry name" value="PAS"/>
</dbReference>
<evidence type="ECO:0000259" key="7">
    <source>
        <dbReference type="PROSITE" id="PS50112"/>
    </source>
</evidence>
<feature type="domain" description="PAS" evidence="7">
    <location>
        <begin position="156"/>
        <end position="210"/>
    </location>
</feature>
<dbReference type="EMBL" id="CP017766">
    <property type="protein sequence ID" value="AUB56171.1"/>
    <property type="molecule type" value="Genomic_DNA"/>
</dbReference>
<dbReference type="SUPFAM" id="SSF47384">
    <property type="entry name" value="Homodimeric domain of signal transducing histidine kinase"/>
    <property type="match status" value="1"/>
</dbReference>
<dbReference type="Pfam" id="PF02518">
    <property type="entry name" value="HATPase_c"/>
    <property type="match status" value="1"/>
</dbReference>
<dbReference type="Pfam" id="PF08448">
    <property type="entry name" value="PAS_4"/>
    <property type="match status" value="1"/>
</dbReference>
<evidence type="ECO:0000259" key="8">
    <source>
        <dbReference type="PROSITE" id="PS50113"/>
    </source>
</evidence>
<dbReference type="AlphaFoldDB" id="A0A2H4VDM4"/>
<dbReference type="PANTHER" id="PTHR43304">
    <property type="entry name" value="PHYTOCHROME-LIKE PROTEIN CPH1"/>
    <property type="match status" value="1"/>
</dbReference>
<dbReference type="PANTHER" id="PTHR43304:SF1">
    <property type="entry name" value="PAC DOMAIN-CONTAINING PROTEIN"/>
    <property type="match status" value="1"/>
</dbReference>
<organism evidence="9 10">
    <name type="scientific">Methanobacterium subterraneum</name>
    <dbReference type="NCBI Taxonomy" id="59277"/>
    <lineage>
        <taxon>Archaea</taxon>
        <taxon>Methanobacteriati</taxon>
        <taxon>Methanobacteriota</taxon>
        <taxon>Methanomada group</taxon>
        <taxon>Methanobacteria</taxon>
        <taxon>Methanobacteriales</taxon>
        <taxon>Methanobacteriaceae</taxon>
        <taxon>Methanobacterium</taxon>
    </lineage>
</organism>
<keyword evidence="5 9" id="KW-0418">Kinase</keyword>
<dbReference type="Gene3D" id="1.10.287.130">
    <property type="match status" value="1"/>
</dbReference>
<dbReference type="InterPro" id="IPR004358">
    <property type="entry name" value="Sig_transdc_His_kin-like_C"/>
</dbReference>
<dbReference type="InterPro" id="IPR036097">
    <property type="entry name" value="HisK_dim/P_sf"/>
</dbReference>
<comment type="catalytic activity">
    <reaction evidence="1">
        <text>ATP + protein L-histidine = ADP + protein N-phospho-L-histidine.</text>
        <dbReference type="EC" id="2.7.13.3"/>
    </reaction>
</comment>
<dbReference type="Gene3D" id="3.30.565.10">
    <property type="entry name" value="Histidine kinase-like ATPase, C-terminal domain"/>
    <property type="match status" value="1"/>
</dbReference>
<name>A0A2H4VDM4_9EURY</name>
<dbReference type="Gene3D" id="2.10.70.100">
    <property type="match status" value="1"/>
</dbReference>
<feature type="domain" description="PAC" evidence="8">
    <location>
        <begin position="355"/>
        <end position="405"/>
    </location>
</feature>
<evidence type="ECO:0000256" key="5">
    <source>
        <dbReference type="ARBA" id="ARBA00022777"/>
    </source>
</evidence>
<evidence type="ECO:0000256" key="4">
    <source>
        <dbReference type="ARBA" id="ARBA00022679"/>
    </source>
</evidence>
<dbReference type="InterPro" id="IPR013655">
    <property type="entry name" value="PAS_fold_3"/>
</dbReference>
<dbReference type="SUPFAM" id="SSF55785">
    <property type="entry name" value="PYP-like sensor domain (PAS domain)"/>
    <property type="match status" value="5"/>
</dbReference>
<dbReference type="EC" id="2.7.13.3" evidence="2"/>
<dbReference type="InterPro" id="IPR036890">
    <property type="entry name" value="HATPase_C_sf"/>
</dbReference>
<keyword evidence="4" id="KW-0808">Transferase</keyword>
<dbReference type="Proteomes" id="UP000232806">
    <property type="component" value="Chromosome"/>
</dbReference>